<sequence length="103" mass="11812">MPTIQQVAEAFSSHQFRDVYDFLHPQVEWTLVGAARLEGKEQVVYACEQSLVTLDRTTTQFLRFKTIPAADSVAIDTVAKYVDAKWQRSFVRSCDIYEFTEAT</sequence>
<evidence type="ECO:0000313" key="1">
    <source>
        <dbReference type="EMBL" id="GAA1583266.1"/>
    </source>
</evidence>
<dbReference type="Proteomes" id="UP001500393">
    <property type="component" value="Unassembled WGS sequence"/>
</dbReference>
<accession>A0ABN2DTE5</accession>
<protein>
    <recommendedName>
        <fullName evidence="3">SnoaL-like domain-containing protein</fullName>
    </recommendedName>
</protein>
<dbReference type="InterPro" id="IPR032710">
    <property type="entry name" value="NTF2-like_dom_sf"/>
</dbReference>
<reference evidence="1 2" key="1">
    <citation type="journal article" date="2019" name="Int. J. Syst. Evol. Microbiol.">
        <title>The Global Catalogue of Microorganisms (GCM) 10K type strain sequencing project: providing services to taxonomists for standard genome sequencing and annotation.</title>
        <authorList>
            <consortium name="The Broad Institute Genomics Platform"/>
            <consortium name="The Broad Institute Genome Sequencing Center for Infectious Disease"/>
            <person name="Wu L."/>
            <person name="Ma J."/>
        </authorList>
    </citation>
    <scope>NUCLEOTIDE SEQUENCE [LARGE SCALE GENOMIC DNA]</scope>
    <source>
        <strain evidence="1 2">JCM 14969</strain>
    </source>
</reference>
<dbReference type="RefSeq" id="WP_344216256.1">
    <property type="nucleotide sequence ID" value="NZ_BAAAOS010000025.1"/>
</dbReference>
<keyword evidence="2" id="KW-1185">Reference proteome</keyword>
<dbReference type="Gene3D" id="3.10.450.50">
    <property type="match status" value="1"/>
</dbReference>
<dbReference type="SUPFAM" id="SSF54427">
    <property type="entry name" value="NTF2-like"/>
    <property type="match status" value="1"/>
</dbReference>
<evidence type="ECO:0000313" key="2">
    <source>
        <dbReference type="Proteomes" id="UP001500393"/>
    </source>
</evidence>
<gene>
    <name evidence="1" type="ORF">GCM10009789_41350</name>
</gene>
<comment type="caution">
    <text evidence="1">The sequence shown here is derived from an EMBL/GenBank/DDBJ whole genome shotgun (WGS) entry which is preliminary data.</text>
</comment>
<dbReference type="EMBL" id="BAAAOS010000025">
    <property type="protein sequence ID" value="GAA1583266.1"/>
    <property type="molecule type" value="Genomic_DNA"/>
</dbReference>
<evidence type="ECO:0008006" key="3">
    <source>
        <dbReference type="Google" id="ProtNLM"/>
    </source>
</evidence>
<organism evidence="1 2">
    <name type="scientific">Kribbella sancticallisti</name>
    <dbReference type="NCBI Taxonomy" id="460087"/>
    <lineage>
        <taxon>Bacteria</taxon>
        <taxon>Bacillati</taxon>
        <taxon>Actinomycetota</taxon>
        <taxon>Actinomycetes</taxon>
        <taxon>Propionibacteriales</taxon>
        <taxon>Kribbellaceae</taxon>
        <taxon>Kribbella</taxon>
    </lineage>
</organism>
<name>A0ABN2DTE5_9ACTN</name>
<proteinExistence type="predicted"/>